<organism evidence="1 2">
    <name type="scientific">Paraflavisolibacter caeni</name>
    <dbReference type="NCBI Taxonomy" id="2982496"/>
    <lineage>
        <taxon>Bacteria</taxon>
        <taxon>Pseudomonadati</taxon>
        <taxon>Bacteroidota</taxon>
        <taxon>Chitinophagia</taxon>
        <taxon>Chitinophagales</taxon>
        <taxon>Chitinophagaceae</taxon>
        <taxon>Paraflavisolibacter</taxon>
    </lineage>
</organism>
<dbReference type="SUPFAM" id="SSF48317">
    <property type="entry name" value="Acid phosphatase/Vanadium-dependent haloperoxidase"/>
    <property type="match status" value="1"/>
</dbReference>
<dbReference type="EMBL" id="JAOTIF010000004">
    <property type="protein sequence ID" value="MCU7549064.1"/>
    <property type="molecule type" value="Genomic_DNA"/>
</dbReference>
<evidence type="ECO:0000313" key="1">
    <source>
        <dbReference type="EMBL" id="MCU7549064.1"/>
    </source>
</evidence>
<accession>A0A9X2XTQ9</accession>
<dbReference type="CDD" id="cd03398">
    <property type="entry name" value="PAP2_haloperoxidase"/>
    <property type="match status" value="1"/>
</dbReference>
<dbReference type="PANTHER" id="PTHR34599:SF2">
    <property type="entry name" value="TRAF-TYPE DOMAIN-CONTAINING PROTEIN"/>
    <property type="match status" value="1"/>
</dbReference>
<gene>
    <name evidence="1" type="ORF">OCK74_08050</name>
</gene>
<dbReference type="RefSeq" id="WP_279296506.1">
    <property type="nucleotide sequence ID" value="NZ_JAOTIF010000004.1"/>
</dbReference>
<proteinExistence type="predicted"/>
<reference evidence="1" key="1">
    <citation type="submission" date="2022-09" db="EMBL/GenBank/DDBJ databases">
        <authorList>
            <person name="Yuan C."/>
            <person name="Ke Z."/>
        </authorList>
    </citation>
    <scope>NUCLEOTIDE SEQUENCE</scope>
    <source>
        <strain evidence="1">LB-8</strain>
    </source>
</reference>
<dbReference type="InterPro" id="IPR052559">
    <property type="entry name" value="V-haloperoxidase"/>
</dbReference>
<evidence type="ECO:0000313" key="2">
    <source>
        <dbReference type="Proteomes" id="UP001155483"/>
    </source>
</evidence>
<dbReference type="AlphaFoldDB" id="A0A9X2XTQ9"/>
<dbReference type="PANTHER" id="PTHR34599">
    <property type="entry name" value="PEROXIDASE-RELATED"/>
    <property type="match status" value="1"/>
</dbReference>
<comment type="caution">
    <text evidence="1">The sequence shown here is derived from an EMBL/GenBank/DDBJ whole genome shotgun (WGS) entry which is preliminary data.</text>
</comment>
<keyword evidence="2" id="KW-1185">Reference proteome</keyword>
<reference evidence="1" key="2">
    <citation type="submission" date="2023-04" db="EMBL/GenBank/DDBJ databases">
        <title>Paracnuella aquatica gen. nov., sp. nov., a member of the family Chitinophagaceae isolated from a hot spring.</title>
        <authorList>
            <person name="Wang C."/>
        </authorList>
    </citation>
    <scope>NUCLEOTIDE SEQUENCE</scope>
    <source>
        <strain evidence="1">LB-8</strain>
    </source>
</reference>
<sequence>MKKQNLYSVLLFIILVFIFSVQKQTGSKGKNNKMHSPVSVINGSRSVQTNTYSSEVAFKWIDMQLELMRTSSPFIGGLPPSRPFAYTSIALYEAVVPGMPAYQTLSGQLTDMPAMPETDPGFAYHWPTCANAALAAMNRNFFPNTSNANKATIDALENELNAVYKTEAGEEVFQRSVQFGKAVALLIFDWSKTDGAANANAPYTPPVGPGLWAPTPPALAPAFGPYWGNNRLMVAGSLDGSEPTAPPTYSTDPASDYYQMVKEVYDISQTLTADQTALALFYRDNPGFGDGHYLSILKQILEQEKPKLDITAVVLAKAGIACVDAGIGCWRTKFQHNQQRPIKYIREVLGHPEWNTLFDTPPFPDFPSGHSTIAGSFGEILKGFFGNNYHFTDHTYDYLGMAPRSYNSFDELTKEICDSRVYAGIHYRYSCEKGCEQGRKIGQNIAQKLHFKR</sequence>
<dbReference type="Proteomes" id="UP001155483">
    <property type="component" value="Unassembled WGS sequence"/>
</dbReference>
<dbReference type="Gene3D" id="1.10.606.20">
    <property type="match status" value="1"/>
</dbReference>
<protein>
    <submittedName>
        <fullName evidence="1">Vanadium-dependent haloperoxidase</fullName>
    </submittedName>
</protein>
<name>A0A9X2XTQ9_9BACT</name>
<dbReference type="InterPro" id="IPR036938">
    <property type="entry name" value="PAP2/HPO_sf"/>
</dbReference>